<dbReference type="Pfam" id="PF03184">
    <property type="entry name" value="DDE_1"/>
    <property type="match status" value="1"/>
</dbReference>
<accession>A0ABM4BZE7</accession>
<evidence type="ECO:0000259" key="1">
    <source>
        <dbReference type="Pfam" id="PF03184"/>
    </source>
</evidence>
<evidence type="ECO:0000313" key="2">
    <source>
        <dbReference type="Proteomes" id="UP001652625"/>
    </source>
</evidence>
<dbReference type="PANTHER" id="PTHR19303:SF73">
    <property type="entry name" value="PROTEIN PDC2"/>
    <property type="match status" value="1"/>
</dbReference>
<proteinExistence type="predicted"/>
<dbReference type="GeneID" id="136081256"/>
<organism evidence="2 3">
    <name type="scientific">Hydra vulgaris</name>
    <name type="common">Hydra</name>
    <name type="synonym">Hydra attenuata</name>
    <dbReference type="NCBI Taxonomy" id="6087"/>
    <lineage>
        <taxon>Eukaryota</taxon>
        <taxon>Metazoa</taxon>
        <taxon>Cnidaria</taxon>
        <taxon>Hydrozoa</taxon>
        <taxon>Hydroidolina</taxon>
        <taxon>Anthoathecata</taxon>
        <taxon>Aplanulata</taxon>
        <taxon>Hydridae</taxon>
        <taxon>Hydra</taxon>
    </lineage>
</organism>
<name>A0ABM4BZE7_HYDVU</name>
<protein>
    <submittedName>
        <fullName evidence="3">Jerky protein homolog-like</fullName>
    </submittedName>
</protein>
<dbReference type="Proteomes" id="UP001652625">
    <property type="component" value="Chromosome 06"/>
</dbReference>
<feature type="domain" description="DDE-1" evidence="1">
    <location>
        <begin position="71"/>
        <end position="193"/>
    </location>
</feature>
<keyword evidence="2" id="KW-1185">Reference proteome</keyword>
<dbReference type="InterPro" id="IPR004875">
    <property type="entry name" value="DDE_SF_endonuclease_dom"/>
</dbReference>
<reference evidence="3" key="1">
    <citation type="submission" date="2025-08" db="UniProtKB">
        <authorList>
            <consortium name="RefSeq"/>
        </authorList>
    </citation>
    <scope>IDENTIFICATION</scope>
</reference>
<dbReference type="RefSeq" id="XP_065654629.1">
    <property type="nucleotide sequence ID" value="XM_065798557.1"/>
</dbReference>
<dbReference type="PANTHER" id="PTHR19303">
    <property type="entry name" value="TRANSPOSON"/>
    <property type="match status" value="1"/>
</dbReference>
<gene>
    <name evidence="3" type="primary">LOC136081256</name>
</gene>
<sequence length="194" mass="22454">MRLFGEGAEVDKDDSVLLQQLEDLYSFIKMYRPENVYNVDEIGLFFHLLLKYSLLMPAGSLVTTRGKKKSKERVTLVVFSNATESHKIPCSMIGKAARPACIVGRTWPIPYFYQKNAWMDVSICWKWFNEVFYPEVKRKTGMPVVLLLDNAPGNFEAFERNLAKIVFFPPNYTSWKQPCDMGIIAALKTRYKYL</sequence>
<dbReference type="InterPro" id="IPR050863">
    <property type="entry name" value="CenT-Element_Derived"/>
</dbReference>
<evidence type="ECO:0000313" key="3">
    <source>
        <dbReference type="RefSeq" id="XP_065654629.1"/>
    </source>
</evidence>